<comment type="similarity">
    <text evidence="1">Belongs to the bacterial ribosomal protein bL35 family.</text>
</comment>
<dbReference type="InterPro" id="IPR037229">
    <property type="entry name" value="Ribosomal_bL35_sf"/>
</dbReference>
<accession>A0ABR1EZ87</accession>
<dbReference type="GeneID" id="90039836"/>
<keyword evidence="2" id="KW-0689">Ribosomal protein</keyword>
<dbReference type="Pfam" id="PF01632">
    <property type="entry name" value="Ribosomal_L35p"/>
    <property type="match status" value="1"/>
</dbReference>
<dbReference type="EMBL" id="JBBJBU010000014">
    <property type="protein sequence ID" value="KAK7202915.1"/>
    <property type="molecule type" value="Genomic_DNA"/>
</dbReference>
<name>A0ABR1EZ87_9ASCO</name>
<comment type="caution">
    <text evidence="5">The sequence shown here is derived from an EMBL/GenBank/DDBJ whole genome shotgun (WGS) entry which is preliminary data.</text>
</comment>
<keyword evidence="3" id="KW-0687">Ribonucleoprotein</keyword>
<dbReference type="InterPro" id="IPR021137">
    <property type="entry name" value="Ribosomal_bL35-like"/>
</dbReference>
<keyword evidence="6" id="KW-1185">Reference proteome</keyword>
<organism evidence="5 6">
    <name type="scientific">Myxozyma melibiosi</name>
    <dbReference type="NCBI Taxonomy" id="54550"/>
    <lineage>
        <taxon>Eukaryota</taxon>
        <taxon>Fungi</taxon>
        <taxon>Dikarya</taxon>
        <taxon>Ascomycota</taxon>
        <taxon>Saccharomycotina</taxon>
        <taxon>Lipomycetes</taxon>
        <taxon>Lipomycetales</taxon>
        <taxon>Lipomycetaceae</taxon>
        <taxon>Myxozyma</taxon>
    </lineage>
</organism>
<feature type="region of interest" description="Disordered" evidence="4">
    <location>
        <begin position="83"/>
        <end position="107"/>
    </location>
</feature>
<dbReference type="RefSeq" id="XP_064765948.1">
    <property type="nucleotide sequence ID" value="XM_064914324.1"/>
</dbReference>
<dbReference type="Gene3D" id="4.10.410.60">
    <property type="match status" value="1"/>
</dbReference>
<feature type="compositionally biased region" description="Basic residues" evidence="4">
    <location>
        <begin position="83"/>
        <end position="94"/>
    </location>
</feature>
<reference evidence="5 6" key="1">
    <citation type="submission" date="2024-03" db="EMBL/GenBank/DDBJ databases">
        <title>Genome-scale model development and genomic sequencing of the oleaginous clade Lipomyces.</title>
        <authorList>
            <consortium name="Lawrence Berkeley National Laboratory"/>
            <person name="Czajka J.J."/>
            <person name="Han Y."/>
            <person name="Kim J."/>
            <person name="Mondo S.J."/>
            <person name="Hofstad B.A."/>
            <person name="Robles A."/>
            <person name="Haridas S."/>
            <person name="Riley R."/>
            <person name="LaButti K."/>
            <person name="Pangilinan J."/>
            <person name="Andreopoulos W."/>
            <person name="Lipzen A."/>
            <person name="Yan J."/>
            <person name="Wang M."/>
            <person name="Ng V."/>
            <person name="Grigoriev I.V."/>
            <person name="Spatafora J.W."/>
            <person name="Magnuson J.K."/>
            <person name="Baker S.E."/>
            <person name="Pomraning K.R."/>
        </authorList>
    </citation>
    <scope>NUCLEOTIDE SEQUENCE [LARGE SCALE GENOMIC DNA]</scope>
    <source>
        <strain evidence="5 6">Phaff 52-87</strain>
    </source>
</reference>
<protein>
    <recommendedName>
        <fullName evidence="7">50S ribosomal protein L35</fullName>
    </recommendedName>
</protein>
<evidence type="ECO:0008006" key="7">
    <source>
        <dbReference type="Google" id="ProtNLM"/>
    </source>
</evidence>
<evidence type="ECO:0000256" key="1">
    <source>
        <dbReference type="ARBA" id="ARBA00006598"/>
    </source>
</evidence>
<evidence type="ECO:0000313" key="6">
    <source>
        <dbReference type="Proteomes" id="UP001498771"/>
    </source>
</evidence>
<evidence type="ECO:0000256" key="4">
    <source>
        <dbReference type="SAM" id="MobiDB-lite"/>
    </source>
</evidence>
<dbReference type="SUPFAM" id="SSF143034">
    <property type="entry name" value="L35p-like"/>
    <property type="match status" value="1"/>
</dbReference>
<proteinExistence type="inferred from homology"/>
<evidence type="ECO:0000313" key="5">
    <source>
        <dbReference type="EMBL" id="KAK7202915.1"/>
    </source>
</evidence>
<evidence type="ECO:0000256" key="3">
    <source>
        <dbReference type="ARBA" id="ARBA00023274"/>
    </source>
</evidence>
<dbReference type="Proteomes" id="UP001498771">
    <property type="component" value="Unassembled WGS sequence"/>
</dbReference>
<sequence length="137" mass="15593">MSFLSSLRSRIFTTSLYAAAHHAPSRTLLAPSSYMSAARSFPMMFTQQQSMQQQQQQQQIRGVKTKVKGYKIKTHTGAAARWRKTKSGKYKHASIGKNHGNSNWSRSIRSRNHTQDYAHGNGEGNHVKRIRKLMPYA</sequence>
<evidence type="ECO:0000256" key="2">
    <source>
        <dbReference type="ARBA" id="ARBA00022980"/>
    </source>
</evidence>
<gene>
    <name evidence="5" type="ORF">BZA70DRAFT_291723</name>
</gene>